<reference evidence="2" key="1">
    <citation type="submission" date="2021-12" db="EMBL/GenBank/DDBJ databases">
        <title>Discovery of the Pendulisporaceae a myxobacterial family with distinct sporulation behavior and unique specialized metabolism.</title>
        <authorList>
            <person name="Garcia R."/>
            <person name="Popoff A."/>
            <person name="Bader C.D."/>
            <person name="Loehr J."/>
            <person name="Walesch S."/>
            <person name="Walt C."/>
            <person name="Boldt J."/>
            <person name="Bunk B."/>
            <person name="Haeckl F.J.F.P.J."/>
            <person name="Gunesch A.P."/>
            <person name="Birkelbach J."/>
            <person name="Nuebel U."/>
            <person name="Pietschmann T."/>
            <person name="Bach T."/>
            <person name="Mueller R."/>
        </authorList>
    </citation>
    <scope>NUCLEOTIDE SEQUENCE</scope>
    <source>
        <strain evidence="2">MSr11367</strain>
    </source>
</reference>
<dbReference type="PANTHER" id="PTHR42951">
    <property type="entry name" value="METALLO-BETA-LACTAMASE DOMAIN-CONTAINING"/>
    <property type="match status" value="1"/>
</dbReference>
<accession>A0ABZ2KW94</accession>
<dbReference type="SUPFAM" id="SSF56281">
    <property type="entry name" value="Metallo-hydrolase/oxidoreductase"/>
    <property type="match status" value="1"/>
</dbReference>
<dbReference type="InterPro" id="IPR001279">
    <property type="entry name" value="Metallo-B-lactamas"/>
</dbReference>
<dbReference type="EMBL" id="CP089983">
    <property type="protein sequence ID" value="WXB01574.1"/>
    <property type="molecule type" value="Genomic_DNA"/>
</dbReference>
<name>A0ABZ2KW94_9BACT</name>
<dbReference type="CDD" id="cd16276">
    <property type="entry name" value="metallo-hydrolase-like_MBL-fold"/>
    <property type="match status" value="1"/>
</dbReference>
<feature type="domain" description="Metallo-beta-lactamase" evidence="1">
    <location>
        <begin position="56"/>
        <end position="223"/>
    </location>
</feature>
<keyword evidence="3" id="KW-1185">Reference proteome</keyword>
<organism evidence="2 3">
    <name type="scientific">Pendulispora rubella</name>
    <dbReference type="NCBI Taxonomy" id="2741070"/>
    <lineage>
        <taxon>Bacteria</taxon>
        <taxon>Pseudomonadati</taxon>
        <taxon>Myxococcota</taxon>
        <taxon>Myxococcia</taxon>
        <taxon>Myxococcales</taxon>
        <taxon>Sorangiineae</taxon>
        <taxon>Pendulisporaceae</taxon>
        <taxon>Pendulispora</taxon>
    </lineage>
</organism>
<dbReference type="RefSeq" id="WP_394831188.1">
    <property type="nucleotide sequence ID" value="NZ_CP089929.1"/>
</dbReference>
<dbReference type="Gene3D" id="3.60.15.10">
    <property type="entry name" value="Ribonuclease Z/Hydroxyacylglutathione hydrolase-like"/>
    <property type="match status" value="1"/>
</dbReference>
<evidence type="ECO:0000259" key="1">
    <source>
        <dbReference type="SMART" id="SM00849"/>
    </source>
</evidence>
<sequence length="324" mass="35918">MRHWDISAPAAIAASALVQVACATPPRIHAGQEAPAKGYAVKELGDGLYWVTDGAYNTMFAVSTEGVIAVDPLPTLGKNYLNAIREVTDKPIVYVVYSHEHADHIGAANLFPTTAKFVAQRETAAMLERRRDPRRPVPTIIFDGTYRLELGDQMLVLDYHGVNHEAGNLFIHAPKQKVLMLVDVVYPGWMPYKNLGIGVDIPGYVEAHRIALGYDFNTLVAGHVDRLGTRQDVENSLAFVGELRSVVGASMARRTFPDYLKSAPSIKTSWERHNDYELALVDDCYAEMFPKWSPRLAGSESYLKDNCWAMLESLVVQFGPAEVK</sequence>
<dbReference type="InterPro" id="IPR050855">
    <property type="entry name" value="NDM-1-like"/>
</dbReference>
<dbReference type="Proteomes" id="UP001374803">
    <property type="component" value="Chromosome"/>
</dbReference>
<evidence type="ECO:0000313" key="2">
    <source>
        <dbReference type="EMBL" id="WXB01574.1"/>
    </source>
</evidence>
<protein>
    <submittedName>
        <fullName evidence="2">MBL fold metallo-hydrolase</fullName>
    </submittedName>
</protein>
<dbReference type="Pfam" id="PF00753">
    <property type="entry name" value="Lactamase_B"/>
    <property type="match status" value="1"/>
</dbReference>
<dbReference type="InterPro" id="IPR036866">
    <property type="entry name" value="RibonucZ/Hydroxyglut_hydro"/>
</dbReference>
<gene>
    <name evidence="2" type="ORF">LVJ94_32220</name>
</gene>
<evidence type="ECO:0000313" key="3">
    <source>
        <dbReference type="Proteomes" id="UP001374803"/>
    </source>
</evidence>
<dbReference type="SMART" id="SM00849">
    <property type="entry name" value="Lactamase_B"/>
    <property type="match status" value="1"/>
</dbReference>
<proteinExistence type="predicted"/>
<dbReference type="PANTHER" id="PTHR42951:SF22">
    <property type="entry name" value="METALLO BETA-LACTAMASE SUPERFAMILY LIPOPROTEIN"/>
    <property type="match status" value="1"/>
</dbReference>